<comment type="caution">
    <text evidence="2">The sequence shown here is derived from an EMBL/GenBank/DDBJ whole genome shotgun (WGS) entry which is preliminary data.</text>
</comment>
<keyword evidence="3" id="KW-1185">Reference proteome</keyword>
<feature type="coiled-coil region" evidence="1">
    <location>
        <begin position="254"/>
        <end position="290"/>
    </location>
</feature>
<evidence type="ECO:0000313" key="3">
    <source>
        <dbReference type="Proteomes" id="UP000559027"/>
    </source>
</evidence>
<gene>
    <name evidence="2" type="ORF">D9756_006907</name>
</gene>
<protein>
    <submittedName>
        <fullName evidence="2">Uncharacterized protein</fullName>
    </submittedName>
</protein>
<dbReference type="AlphaFoldDB" id="A0A8H5FZB5"/>
<accession>A0A8H5FZB5</accession>
<dbReference type="OrthoDB" id="3116458at2759"/>
<keyword evidence="1" id="KW-0175">Coiled coil</keyword>
<reference evidence="2 3" key="1">
    <citation type="journal article" date="2020" name="ISME J.">
        <title>Uncovering the hidden diversity of litter-decomposition mechanisms in mushroom-forming fungi.</title>
        <authorList>
            <person name="Floudas D."/>
            <person name="Bentzer J."/>
            <person name="Ahren D."/>
            <person name="Johansson T."/>
            <person name="Persson P."/>
            <person name="Tunlid A."/>
        </authorList>
    </citation>
    <scope>NUCLEOTIDE SEQUENCE [LARGE SCALE GENOMIC DNA]</scope>
    <source>
        <strain evidence="2 3">CBS 146.42</strain>
    </source>
</reference>
<dbReference type="EMBL" id="JAACJO010000009">
    <property type="protein sequence ID" value="KAF5354253.1"/>
    <property type="molecule type" value="Genomic_DNA"/>
</dbReference>
<organism evidence="2 3">
    <name type="scientific">Leucocoprinus leucothites</name>
    <dbReference type="NCBI Taxonomy" id="201217"/>
    <lineage>
        <taxon>Eukaryota</taxon>
        <taxon>Fungi</taxon>
        <taxon>Dikarya</taxon>
        <taxon>Basidiomycota</taxon>
        <taxon>Agaricomycotina</taxon>
        <taxon>Agaricomycetes</taxon>
        <taxon>Agaricomycetidae</taxon>
        <taxon>Agaricales</taxon>
        <taxon>Agaricineae</taxon>
        <taxon>Agaricaceae</taxon>
        <taxon>Leucocoprinus</taxon>
    </lineage>
</organism>
<name>A0A8H5FZB5_9AGAR</name>
<evidence type="ECO:0000313" key="2">
    <source>
        <dbReference type="EMBL" id="KAF5354253.1"/>
    </source>
</evidence>
<sequence length="392" mass="45509">MSFGRGALPELLSSLPRTMATPSSSAKMLHWKKLEHECLESADEVVNMVQKDDIVIFLWSLGTFSSKALLNLLAGTTHDLDWWKFFPQQTRHPTSGAQILLVSMLDIYSYCMIQKKQGFQRILGQMDKVGVKFGTHIWVHDISNPRLLTNGVPDGWDNLKNIFEGDAKLEMDNVTFLSVKWEKDSLEEGQEREQEIRKALESDVERGLAFGQLPVMDKDEAWYVIDGIINPTRDLLDGRAGKDDKSKELGMIADDIWERKRKRDEEARKKAEEERKRAKEDRRVGLLQRELRELYVELDKSEYGKGVQAKFRRADDVQKRIMEPLLALVDKEGLEPKEKDKLERLINEEYLLCLREFRGHFAEVRAMGIEVGYNLREFYGLREPKKKRFGLF</sequence>
<proteinExistence type="predicted"/>
<evidence type="ECO:0000256" key="1">
    <source>
        <dbReference type="SAM" id="Coils"/>
    </source>
</evidence>
<dbReference type="Proteomes" id="UP000559027">
    <property type="component" value="Unassembled WGS sequence"/>
</dbReference>